<evidence type="ECO:0000256" key="1">
    <source>
        <dbReference type="ARBA" id="ARBA00004127"/>
    </source>
</evidence>
<evidence type="ECO:0000259" key="9">
    <source>
        <dbReference type="Pfam" id="PF04116"/>
    </source>
</evidence>
<feature type="transmembrane region" description="Helical" evidence="8">
    <location>
        <begin position="6"/>
        <end position="26"/>
    </location>
</feature>
<evidence type="ECO:0000256" key="6">
    <source>
        <dbReference type="ARBA" id="ARBA00023136"/>
    </source>
</evidence>
<dbReference type="RefSeq" id="WP_275823556.1">
    <property type="nucleotide sequence ID" value="NZ_JARHUD010000007.1"/>
</dbReference>
<feature type="compositionally biased region" description="Basic and acidic residues" evidence="7">
    <location>
        <begin position="264"/>
        <end position="273"/>
    </location>
</feature>
<dbReference type="PANTHER" id="PTHR21624">
    <property type="entry name" value="STEROL DESATURASE-RELATED PROTEIN"/>
    <property type="match status" value="1"/>
</dbReference>
<reference evidence="10 11" key="1">
    <citation type="submission" date="2023-03" db="EMBL/GenBank/DDBJ databases">
        <title>Fodinicurvata sp. CAU 1616 isolated from sea sendiment.</title>
        <authorList>
            <person name="Kim W."/>
        </authorList>
    </citation>
    <scope>NUCLEOTIDE SEQUENCE [LARGE SCALE GENOMIC DNA]</scope>
    <source>
        <strain evidence="10 11">CAU 1616</strain>
    </source>
</reference>
<feature type="transmembrane region" description="Helical" evidence="8">
    <location>
        <begin position="54"/>
        <end position="75"/>
    </location>
</feature>
<evidence type="ECO:0000256" key="2">
    <source>
        <dbReference type="ARBA" id="ARBA00022692"/>
    </source>
</evidence>
<evidence type="ECO:0000256" key="5">
    <source>
        <dbReference type="ARBA" id="ARBA00023098"/>
    </source>
</evidence>
<dbReference type="InterPro" id="IPR051689">
    <property type="entry name" value="Sterol_desaturase/TMEM195"/>
</dbReference>
<protein>
    <submittedName>
        <fullName evidence="10">Sterol desaturase family protein</fullName>
    </submittedName>
</protein>
<dbReference type="Pfam" id="PF04116">
    <property type="entry name" value="FA_hydroxylase"/>
    <property type="match status" value="1"/>
</dbReference>
<keyword evidence="6 8" id="KW-0472">Membrane</keyword>
<dbReference type="Proteomes" id="UP001215503">
    <property type="component" value="Unassembled WGS sequence"/>
</dbReference>
<sequence>MDIGIASLLAWKGVIVGAWFLAFFLAERLRPAAAPLAQREREPRGGTPRLGRNAGLWLLNTGLSPLLVVPITAWAASQSLDWRPSVWSGWGGLLLDLLLLDLLIYWWHRANHEIAFLWRFHEVHHRDRFLDVTSAVRFHFGEVILSALARGAVIWLLGFPLHSVLVFEAVLLLASIFHHSNLRLPRGLERSLSEVIITPERHWVHHHAIRQDTDSNYGTVFVIWDRLFRSLNPNPRRLDMVIGVEGRGEQTLLALLLQPFRRNSDVNSSDRNRAPGSPADSAH</sequence>
<feature type="transmembrane region" description="Helical" evidence="8">
    <location>
        <begin position="154"/>
        <end position="177"/>
    </location>
</feature>
<keyword evidence="4" id="KW-0560">Oxidoreductase</keyword>
<gene>
    <name evidence="10" type="ORF">P2G67_12505</name>
</gene>
<dbReference type="InterPro" id="IPR006694">
    <property type="entry name" value="Fatty_acid_hydroxylase"/>
</dbReference>
<comment type="subcellular location">
    <subcellularLocation>
        <location evidence="1">Endomembrane system</location>
        <topology evidence="1">Multi-pass membrane protein</topology>
    </subcellularLocation>
</comment>
<dbReference type="PANTHER" id="PTHR21624:SF1">
    <property type="entry name" value="ALKYLGLYCEROL MONOOXYGENASE"/>
    <property type="match status" value="1"/>
</dbReference>
<evidence type="ECO:0000313" key="10">
    <source>
        <dbReference type="EMBL" id="MDF2096797.1"/>
    </source>
</evidence>
<feature type="transmembrane region" description="Helical" evidence="8">
    <location>
        <begin position="87"/>
        <end position="108"/>
    </location>
</feature>
<evidence type="ECO:0000313" key="11">
    <source>
        <dbReference type="Proteomes" id="UP001215503"/>
    </source>
</evidence>
<proteinExistence type="predicted"/>
<feature type="region of interest" description="Disordered" evidence="7">
    <location>
        <begin position="264"/>
        <end position="283"/>
    </location>
</feature>
<evidence type="ECO:0000256" key="8">
    <source>
        <dbReference type="SAM" id="Phobius"/>
    </source>
</evidence>
<dbReference type="EMBL" id="JARHUD010000007">
    <property type="protein sequence ID" value="MDF2096797.1"/>
    <property type="molecule type" value="Genomic_DNA"/>
</dbReference>
<comment type="caution">
    <text evidence="10">The sequence shown here is derived from an EMBL/GenBank/DDBJ whole genome shotgun (WGS) entry which is preliminary data.</text>
</comment>
<keyword evidence="11" id="KW-1185">Reference proteome</keyword>
<evidence type="ECO:0000256" key="7">
    <source>
        <dbReference type="SAM" id="MobiDB-lite"/>
    </source>
</evidence>
<keyword evidence="3 8" id="KW-1133">Transmembrane helix</keyword>
<name>A0ABT5YPA6_9PROT</name>
<keyword evidence="5" id="KW-0443">Lipid metabolism</keyword>
<keyword evidence="2 8" id="KW-0812">Transmembrane</keyword>
<evidence type="ECO:0000256" key="4">
    <source>
        <dbReference type="ARBA" id="ARBA00023002"/>
    </source>
</evidence>
<evidence type="ECO:0000256" key="3">
    <source>
        <dbReference type="ARBA" id="ARBA00022989"/>
    </source>
</evidence>
<accession>A0ABT5YPA6</accession>
<feature type="domain" description="Fatty acid hydroxylase" evidence="9">
    <location>
        <begin position="95"/>
        <end position="229"/>
    </location>
</feature>
<organism evidence="10 11">
    <name type="scientific">Aquibaculum arenosum</name>
    <dbReference type="NCBI Taxonomy" id="3032591"/>
    <lineage>
        <taxon>Bacteria</taxon>
        <taxon>Pseudomonadati</taxon>
        <taxon>Pseudomonadota</taxon>
        <taxon>Alphaproteobacteria</taxon>
        <taxon>Rhodospirillales</taxon>
        <taxon>Rhodovibrionaceae</taxon>
        <taxon>Aquibaculum</taxon>
    </lineage>
</organism>